<feature type="compositionally biased region" description="Polar residues" evidence="2">
    <location>
        <begin position="383"/>
        <end position="392"/>
    </location>
</feature>
<feature type="domain" description="DH" evidence="3">
    <location>
        <begin position="39"/>
        <end position="135"/>
    </location>
</feature>
<dbReference type="InterPro" id="IPR035899">
    <property type="entry name" value="DBL_dom_sf"/>
</dbReference>
<sequence>MNHPHQHQHPFPPRLPQQQLQPPLPPPGPAPGPAPLLPPHLEWVSDLIRTEKTYVHDLYTVINRIASAYSASNFPPPHLDHHFRLIEAVFRAHKVFLVQSLLPINPPHPTYHLFSFVSLFNQLIRHLLSVYHRYCHPNGWAGAGGWAHDPHVNSNHLLIQILLSLDWPASVSPPSEVQSAGPQPVFTCPPIFPEAPYSTDDLLLYDSDCTAHATLTVFFALPFARLVYYHRVGRRLLQSLQHGRPEHKLVFESSQHLDLLISRGRTQWNLSPLQLMSAIQPPSAQSNPVSQPPPPPATLPAAQPALPSGDRQSPPELVSPIPPTAEPSNGSHHVPPSVPPNLRTSTETALSGLAESSMGSITTDEVFDQTNPSTPLSSSSTTFEAQQQTTLKSPREMVQVNRGIFVQQAILNLQTQLDTSRCLDIFTMTPKQCRLLLAPPTLAYSRSLRYSSDAKFKIRPQSDPNREIETHFGRLVLLTDLLMFCEYKEHSSPQHLAMWLMYPPLAGKHLQVIPVDNDLEIAFDVVAMGKEVVRVSVSSQAEREAWIHHLHETIEFGRQVIVQKQVGSPPLEHPHQSPVNQTYAFDKTPKLPALSTLSLNGIPPRLGTQSQPISPSFSYTAERPPSSFSAHLERHSPLLSPPSHAQASTSPSSDVGGSLAGQMASYPAGPPHSAHQHPAWNRARDSVDRGQFSPQHMNMGGIAVQPLRSPAMYSDGQRSHTGPETSHSVVENIPPMQTLPPHALRKAPSAHTLGARFHPHATGLPPMPTSFGQGPRPSDDPRYTSASLGVMDQNSMRRSTSTEPYRERQYRPPSAAIQRAHGRPTSGATSISRSSKLPHAPGYHSDDSESLPPGSPQEPQNVPSILAAEMKTKVFLKQSHSQWKALGTAKLRVFVQKPGNSKQLVVGTDKGKTLISTMVLTDGIERVGRTGVAVDISDRGVRTGIVYMLQMKNENSATGLFEQLLEGSDRRPK</sequence>
<dbReference type="OrthoDB" id="6244550at2759"/>
<dbReference type="EMBL" id="PGCJ01000806">
    <property type="protein sequence ID" value="PLW19860.1"/>
    <property type="molecule type" value="Genomic_DNA"/>
</dbReference>
<dbReference type="InterPro" id="IPR000219">
    <property type="entry name" value="DH_dom"/>
</dbReference>
<feature type="region of interest" description="Disordered" evidence="2">
    <location>
        <begin position="712"/>
        <end position="739"/>
    </location>
</feature>
<feature type="compositionally biased region" description="Polar residues" evidence="2">
    <location>
        <begin position="784"/>
        <end position="803"/>
    </location>
</feature>
<dbReference type="SUPFAM" id="SSF48065">
    <property type="entry name" value="DBL homology domain (DH-domain)"/>
    <property type="match status" value="1"/>
</dbReference>
<keyword evidence="1" id="KW-0945">Host-virus interaction</keyword>
<name>A0A2N5T300_9BASI</name>
<feature type="compositionally biased region" description="Low complexity" evidence="2">
    <location>
        <begin position="299"/>
        <end position="308"/>
    </location>
</feature>
<feature type="region of interest" description="Disordered" evidence="2">
    <location>
        <begin position="1"/>
        <end position="32"/>
    </location>
</feature>
<reference evidence="4 5" key="1">
    <citation type="submission" date="2017-11" db="EMBL/GenBank/DDBJ databases">
        <title>De novo assembly and phasing of dikaryotic genomes from two isolates of Puccinia coronata f. sp. avenae, the causal agent of oat crown rust.</title>
        <authorList>
            <person name="Miller M.E."/>
            <person name="Zhang Y."/>
            <person name="Omidvar V."/>
            <person name="Sperschneider J."/>
            <person name="Schwessinger B."/>
            <person name="Raley C."/>
            <person name="Palmer J.M."/>
            <person name="Garnica D."/>
            <person name="Upadhyaya N."/>
            <person name="Rathjen J."/>
            <person name="Taylor J.M."/>
            <person name="Park R.F."/>
            <person name="Dodds P.N."/>
            <person name="Hirsch C.D."/>
            <person name="Kianian S.F."/>
            <person name="Figueroa M."/>
        </authorList>
    </citation>
    <scope>NUCLEOTIDE SEQUENCE [LARGE SCALE GENOMIC DNA]</scope>
    <source>
        <strain evidence="4">12NC29</strain>
    </source>
</reference>
<evidence type="ECO:0000313" key="4">
    <source>
        <dbReference type="EMBL" id="PLW19860.1"/>
    </source>
</evidence>
<feature type="compositionally biased region" description="Low complexity" evidence="2">
    <location>
        <begin position="370"/>
        <end position="382"/>
    </location>
</feature>
<feature type="region of interest" description="Disordered" evidence="2">
    <location>
        <begin position="280"/>
        <end position="344"/>
    </location>
</feature>
<dbReference type="PANTHER" id="PTHR13037:SF24">
    <property type="entry name" value="POLYCOMB PROTEIN PCL-RELATED"/>
    <property type="match status" value="1"/>
</dbReference>
<dbReference type="GO" id="GO:0005085">
    <property type="term" value="F:guanyl-nucleotide exchange factor activity"/>
    <property type="evidence" value="ECO:0007669"/>
    <property type="project" value="InterPro"/>
</dbReference>
<feature type="region of interest" description="Disordered" evidence="2">
    <location>
        <begin position="602"/>
        <end position="698"/>
    </location>
</feature>
<evidence type="ECO:0000256" key="2">
    <source>
        <dbReference type="SAM" id="MobiDB-lite"/>
    </source>
</evidence>
<feature type="compositionally biased region" description="Polar residues" evidence="2">
    <location>
        <begin position="607"/>
        <end position="619"/>
    </location>
</feature>
<feature type="region of interest" description="Disordered" evidence="2">
    <location>
        <begin position="365"/>
        <end position="392"/>
    </location>
</feature>
<feature type="compositionally biased region" description="Polar residues" evidence="2">
    <location>
        <begin position="826"/>
        <end position="835"/>
    </location>
</feature>
<feature type="compositionally biased region" description="Polar residues" evidence="2">
    <location>
        <begin position="719"/>
        <end position="729"/>
    </location>
</feature>
<dbReference type="Proteomes" id="UP000235388">
    <property type="component" value="Unassembled WGS sequence"/>
</dbReference>
<accession>A0A2N5T300</accession>
<dbReference type="PANTHER" id="PTHR13037">
    <property type="entry name" value="FORMIN"/>
    <property type="match status" value="1"/>
</dbReference>
<dbReference type="STRING" id="200324.A0A2N5T300"/>
<dbReference type="Gene3D" id="1.20.900.10">
    <property type="entry name" value="Dbl homology (DH) domain"/>
    <property type="match status" value="1"/>
</dbReference>
<keyword evidence="5" id="KW-1185">Reference proteome</keyword>
<proteinExistence type="predicted"/>
<organism evidence="4 5">
    <name type="scientific">Puccinia coronata f. sp. avenae</name>
    <dbReference type="NCBI Taxonomy" id="200324"/>
    <lineage>
        <taxon>Eukaryota</taxon>
        <taxon>Fungi</taxon>
        <taxon>Dikarya</taxon>
        <taxon>Basidiomycota</taxon>
        <taxon>Pucciniomycotina</taxon>
        <taxon>Pucciniomycetes</taxon>
        <taxon>Pucciniales</taxon>
        <taxon>Pucciniaceae</taxon>
        <taxon>Puccinia</taxon>
    </lineage>
</organism>
<comment type="caution">
    <text evidence="4">The sequence shown here is derived from an EMBL/GenBank/DDBJ whole genome shotgun (WGS) entry which is preliminary data.</text>
</comment>
<evidence type="ECO:0000256" key="1">
    <source>
        <dbReference type="ARBA" id="ARBA00022581"/>
    </source>
</evidence>
<evidence type="ECO:0000259" key="3">
    <source>
        <dbReference type="PROSITE" id="PS50010"/>
    </source>
</evidence>
<feature type="region of interest" description="Disordered" evidence="2">
    <location>
        <begin position="755"/>
        <end position="861"/>
    </location>
</feature>
<dbReference type="Pfam" id="PF00621">
    <property type="entry name" value="RhoGEF"/>
    <property type="match status" value="1"/>
</dbReference>
<evidence type="ECO:0000313" key="5">
    <source>
        <dbReference type="Proteomes" id="UP000235388"/>
    </source>
</evidence>
<dbReference type="PROSITE" id="PS50010">
    <property type="entry name" value="DH_2"/>
    <property type="match status" value="1"/>
</dbReference>
<feature type="compositionally biased region" description="Low complexity" evidence="2">
    <location>
        <begin position="280"/>
        <end position="289"/>
    </location>
</feature>
<feature type="compositionally biased region" description="Polar residues" evidence="2">
    <location>
        <begin position="643"/>
        <end position="655"/>
    </location>
</feature>
<feature type="compositionally biased region" description="Pro residues" evidence="2">
    <location>
        <begin position="22"/>
        <end position="32"/>
    </location>
</feature>
<dbReference type="AlphaFoldDB" id="A0A2N5T300"/>
<protein>
    <recommendedName>
        <fullName evidence="3">DH domain-containing protein</fullName>
    </recommendedName>
</protein>
<gene>
    <name evidence="4" type="ORF">PCANC_09266</name>
</gene>